<dbReference type="GO" id="GO:0005743">
    <property type="term" value="C:mitochondrial inner membrane"/>
    <property type="evidence" value="ECO:0007669"/>
    <property type="project" value="UniProtKB-ARBA"/>
</dbReference>
<accession>A0A2T7PD16</accession>
<dbReference type="EMBL" id="PZQS01000004">
    <property type="protein sequence ID" value="PVD31310.1"/>
    <property type="molecule type" value="Genomic_DNA"/>
</dbReference>
<dbReference type="InterPro" id="IPR057268">
    <property type="entry name" value="Ribosomal_L18"/>
</dbReference>
<dbReference type="InterPro" id="IPR005484">
    <property type="entry name" value="Ribosomal_uL18_bac/plant/anim"/>
</dbReference>
<sequence>MGLARKRQGWVLQAPRKDFYHRVVFEQTNRHTIGRIEHFSGRTVISASTNEWAIRDGLYSCVDVSAAENVGRVLAQRSLESGITEVFYEELEEHKNSEKMQAFLGGLKELGLDLEEKEFLEVEFVPGIDFSRATRIGEGKKWKDDYQPL</sequence>
<dbReference type="CDD" id="cd00432">
    <property type="entry name" value="Ribosomal_L18_L5e"/>
    <property type="match status" value="1"/>
</dbReference>
<evidence type="ECO:0000256" key="2">
    <source>
        <dbReference type="ARBA" id="ARBA00007116"/>
    </source>
</evidence>
<keyword evidence="3" id="KW-0689">Ribosomal protein</keyword>
<evidence type="ECO:0000256" key="3">
    <source>
        <dbReference type="ARBA" id="ARBA00022980"/>
    </source>
</evidence>
<evidence type="ECO:0000313" key="9">
    <source>
        <dbReference type="Proteomes" id="UP000245119"/>
    </source>
</evidence>
<dbReference type="GO" id="GO:0006412">
    <property type="term" value="P:translation"/>
    <property type="evidence" value="ECO:0007669"/>
    <property type="project" value="InterPro"/>
</dbReference>
<dbReference type="STRING" id="400727.A0A2T7PD16"/>
<dbReference type="Proteomes" id="UP000245119">
    <property type="component" value="Linkage Group LG4"/>
</dbReference>
<dbReference type="PANTHER" id="PTHR12899">
    <property type="entry name" value="39S RIBOSOMAL PROTEIN L18, MITOCHONDRIAL"/>
    <property type="match status" value="1"/>
</dbReference>
<evidence type="ECO:0000256" key="5">
    <source>
        <dbReference type="ARBA" id="ARBA00023274"/>
    </source>
</evidence>
<dbReference type="Gene3D" id="3.30.420.80">
    <property type="entry name" value="Ribosomal protein S11"/>
    <property type="match status" value="1"/>
</dbReference>
<comment type="similarity">
    <text evidence="2">Belongs to the universal ribosomal protein uL18 family.</text>
</comment>
<reference evidence="8 9" key="1">
    <citation type="submission" date="2018-04" db="EMBL/GenBank/DDBJ databases">
        <title>The genome of golden apple snail Pomacea canaliculata provides insight into stress tolerance and invasive adaptation.</title>
        <authorList>
            <person name="Liu C."/>
            <person name="Liu B."/>
            <person name="Ren Y."/>
            <person name="Zhang Y."/>
            <person name="Wang H."/>
            <person name="Li S."/>
            <person name="Jiang F."/>
            <person name="Yin L."/>
            <person name="Zhang G."/>
            <person name="Qian W."/>
            <person name="Fan W."/>
        </authorList>
    </citation>
    <scope>NUCLEOTIDE SEQUENCE [LARGE SCALE GENOMIC DNA]</scope>
    <source>
        <strain evidence="8">SZHN2017</strain>
        <tissue evidence="8">Muscle</tissue>
    </source>
</reference>
<protein>
    <recommendedName>
        <fullName evidence="6">Large ribosomal subunit protein uL18m</fullName>
    </recommendedName>
    <alternativeName>
        <fullName evidence="7">39S ribosomal protein L18, mitochondrial</fullName>
    </alternativeName>
</protein>
<dbReference type="Pfam" id="PF00861">
    <property type="entry name" value="Ribosomal_L18p"/>
    <property type="match status" value="1"/>
</dbReference>
<dbReference type="GO" id="GO:1990904">
    <property type="term" value="C:ribonucleoprotein complex"/>
    <property type="evidence" value="ECO:0007669"/>
    <property type="project" value="UniProtKB-KW"/>
</dbReference>
<proteinExistence type="inferred from homology"/>
<dbReference type="SUPFAM" id="SSF53137">
    <property type="entry name" value="Translational machinery components"/>
    <property type="match status" value="1"/>
</dbReference>
<keyword evidence="4" id="KW-0496">Mitochondrion</keyword>
<dbReference type="AlphaFoldDB" id="A0A2T7PD16"/>
<evidence type="ECO:0000256" key="6">
    <source>
        <dbReference type="ARBA" id="ARBA00069051"/>
    </source>
</evidence>
<dbReference type="GO" id="GO:0003735">
    <property type="term" value="F:structural constituent of ribosome"/>
    <property type="evidence" value="ECO:0007669"/>
    <property type="project" value="InterPro"/>
</dbReference>
<keyword evidence="5" id="KW-0687">Ribonucleoprotein</keyword>
<evidence type="ECO:0000256" key="1">
    <source>
        <dbReference type="ARBA" id="ARBA00004173"/>
    </source>
</evidence>
<evidence type="ECO:0000313" key="8">
    <source>
        <dbReference type="EMBL" id="PVD31310.1"/>
    </source>
</evidence>
<evidence type="ECO:0000256" key="7">
    <source>
        <dbReference type="ARBA" id="ARBA00082661"/>
    </source>
</evidence>
<dbReference type="GO" id="GO:0008097">
    <property type="term" value="F:5S rRNA binding"/>
    <property type="evidence" value="ECO:0007669"/>
    <property type="project" value="TreeGrafter"/>
</dbReference>
<dbReference type="PANTHER" id="PTHR12899:SF3">
    <property type="entry name" value="LARGE RIBOSOMAL SUBUNIT PROTEIN UL18M"/>
    <property type="match status" value="1"/>
</dbReference>
<comment type="subcellular location">
    <subcellularLocation>
        <location evidence="1">Mitochondrion</location>
    </subcellularLocation>
</comment>
<dbReference type="GO" id="GO:0005840">
    <property type="term" value="C:ribosome"/>
    <property type="evidence" value="ECO:0007669"/>
    <property type="project" value="UniProtKB-KW"/>
</dbReference>
<organism evidence="8 9">
    <name type="scientific">Pomacea canaliculata</name>
    <name type="common">Golden apple snail</name>
    <dbReference type="NCBI Taxonomy" id="400727"/>
    <lineage>
        <taxon>Eukaryota</taxon>
        <taxon>Metazoa</taxon>
        <taxon>Spiralia</taxon>
        <taxon>Lophotrochozoa</taxon>
        <taxon>Mollusca</taxon>
        <taxon>Gastropoda</taxon>
        <taxon>Caenogastropoda</taxon>
        <taxon>Architaenioglossa</taxon>
        <taxon>Ampullarioidea</taxon>
        <taxon>Ampullariidae</taxon>
        <taxon>Pomacea</taxon>
    </lineage>
</organism>
<name>A0A2T7PD16_POMCA</name>
<dbReference type="FunFam" id="3.30.420.80:FF:000005">
    <property type="entry name" value="39S ribosomal protein L18, mitochondrial"/>
    <property type="match status" value="1"/>
</dbReference>
<gene>
    <name evidence="8" type="ORF">C0Q70_06722</name>
</gene>
<comment type="caution">
    <text evidence="8">The sequence shown here is derived from an EMBL/GenBank/DDBJ whole genome shotgun (WGS) entry which is preliminary data.</text>
</comment>
<evidence type="ECO:0000256" key="4">
    <source>
        <dbReference type="ARBA" id="ARBA00023128"/>
    </source>
</evidence>
<dbReference type="InterPro" id="IPR036967">
    <property type="entry name" value="Ribosomal_uS11_sf"/>
</dbReference>
<keyword evidence="9" id="KW-1185">Reference proteome</keyword>